<dbReference type="HAMAP" id="MF_00169">
    <property type="entry name" value="AroQ"/>
    <property type="match status" value="1"/>
</dbReference>
<dbReference type="GO" id="GO:0019631">
    <property type="term" value="P:quinate catabolic process"/>
    <property type="evidence" value="ECO:0007669"/>
    <property type="project" value="TreeGrafter"/>
</dbReference>
<dbReference type="PANTHER" id="PTHR21272">
    <property type="entry name" value="CATABOLIC 3-DEHYDROQUINASE"/>
    <property type="match status" value="1"/>
</dbReference>
<dbReference type="PROSITE" id="PS01029">
    <property type="entry name" value="DEHYDROQUINASE_II"/>
    <property type="match status" value="1"/>
</dbReference>
<reference evidence="3" key="1">
    <citation type="submission" date="2018-05" db="EMBL/GenBank/DDBJ databases">
        <authorList>
            <person name="Lanie J.A."/>
            <person name="Ng W.-L."/>
            <person name="Kazmierczak K.M."/>
            <person name="Andrzejewski T.M."/>
            <person name="Davidsen T.M."/>
            <person name="Wayne K.J."/>
            <person name="Tettelin H."/>
            <person name="Glass J.I."/>
            <person name="Rusch D."/>
            <person name="Podicherti R."/>
            <person name="Tsui H.-C.T."/>
            <person name="Winkler M.E."/>
        </authorList>
    </citation>
    <scope>NUCLEOTIDE SEQUENCE</scope>
</reference>
<evidence type="ECO:0000313" key="3">
    <source>
        <dbReference type="EMBL" id="SVA74237.1"/>
    </source>
</evidence>
<dbReference type="NCBIfam" id="NF003806">
    <property type="entry name" value="PRK05395.1-3"/>
    <property type="match status" value="1"/>
</dbReference>
<dbReference type="PIRSF" id="PIRSF001399">
    <property type="entry name" value="DHquinase_II"/>
    <property type="match status" value="1"/>
</dbReference>
<dbReference type="Pfam" id="PF01220">
    <property type="entry name" value="DHquinase_II"/>
    <property type="match status" value="1"/>
</dbReference>
<accession>A0A381YCS5</accession>
<dbReference type="GO" id="GO:0003855">
    <property type="term" value="F:3-dehydroquinate dehydratase activity"/>
    <property type="evidence" value="ECO:0007669"/>
    <property type="project" value="UniProtKB-EC"/>
</dbReference>
<dbReference type="InterPro" id="IPR001874">
    <property type="entry name" value="DHquinase_II"/>
</dbReference>
<organism evidence="3">
    <name type="scientific">marine metagenome</name>
    <dbReference type="NCBI Taxonomy" id="408172"/>
    <lineage>
        <taxon>unclassified sequences</taxon>
        <taxon>metagenomes</taxon>
        <taxon>ecological metagenomes</taxon>
    </lineage>
</organism>
<dbReference type="InterPro" id="IPR018509">
    <property type="entry name" value="DHquinase_II_CS"/>
</dbReference>
<dbReference type="NCBIfam" id="TIGR01088">
    <property type="entry name" value="aroQ"/>
    <property type="match status" value="1"/>
</dbReference>
<dbReference type="AlphaFoldDB" id="A0A381YCS5"/>
<dbReference type="NCBIfam" id="NF003805">
    <property type="entry name" value="PRK05395.1-2"/>
    <property type="match status" value="1"/>
</dbReference>
<dbReference type="Gene3D" id="3.40.50.9100">
    <property type="entry name" value="Dehydroquinase, class II"/>
    <property type="match status" value="1"/>
</dbReference>
<dbReference type="NCBIfam" id="NF003807">
    <property type="entry name" value="PRK05395.1-4"/>
    <property type="match status" value="1"/>
</dbReference>
<evidence type="ECO:0000256" key="1">
    <source>
        <dbReference type="ARBA" id="ARBA00012060"/>
    </source>
</evidence>
<dbReference type="EC" id="4.2.1.10" evidence="1"/>
<name>A0A381YCS5_9ZZZZ</name>
<sequence length="150" mass="15571">MSTMSDRTVLLLSGPNLNLLGEREPDIYGSATLDDHVAGATAAAAARGLALEHVQSNHEGELVDAIHDARGRCAGIVVNPGAFTHYAWAIHDALAAFDGPIVELHLSNPAAREPWRHTSVVAPVADGTIAGFGAAGYRMAVEAVADLLDG</sequence>
<dbReference type="CDD" id="cd00466">
    <property type="entry name" value="DHQase_II"/>
    <property type="match status" value="1"/>
</dbReference>
<gene>
    <name evidence="3" type="ORF">METZ01_LOCUS127091</name>
</gene>
<evidence type="ECO:0000256" key="2">
    <source>
        <dbReference type="ARBA" id="ARBA00023239"/>
    </source>
</evidence>
<protein>
    <recommendedName>
        <fullName evidence="1">3-dehydroquinate dehydratase</fullName>
        <ecNumber evidence="1">4.2.1.10</ecNumber>
    </recommendedName>
</protein>
<dbReference type="EMBL" id="UINC01017807">
    <property type="protein sequence ID" value="SVA74237.1"/>
    <property type="molecule type" value="Genomic_DNA"/>
</dbReference>
<dbReference type="SUPFAM" id="SSF52304">
    <property type="entry name" value="Type II 3-dehydroquinate dehydratase"/>
    <property type="match status" value="1"/>
</dbReference>
<dbReference type="InterPro" id="IPR036441">
    <property type="entry name" value="DHquinase_II_sf"/>
</dbReference>
<keyword evidence="2" id="KW-0456">Lyase</keyword>
<proteinExistence type="inferred from homology"/>
<dbReference type="PANTHER" id="PTHR21272:SF3">
    <property type="entry name" value="CATABOLIC 3-DEHYDROQUINASE"/>
    <property type="match status" value="1"/>
</dbReference>